<dbReference type="InterPro" id="IPR029069">
    <property type="entry name" value="HotDog_dom_sf"/>
</dbReference>
<dbReference type="SUPFAM" id="SSF54637">
    <property type="entry name" value="Thioesterase/thiol ester dehydrase-isomerase"/>
    <property type="match status" value="1"/>
</dbReference>
<dbReference type="Proteomes" id="UP001194746">
    <property type="component" value="Unassembled WGS sequence"/>
</dbReference>
<proteinExistence type="predicted"/>
<dbReference type="PANTHER" id="PTHR36934">
    <property type="entry name" value="BLR0278 PROTEIN"/>
    <property type="match status" value="1"/>
</dbReference>
<dbReference type="InterPro" id="IPR025540">
    <property type="entry name" value="FlK"/>
</dbReference>
<dbReference type="AlphaFoldDB" id="A0AAD4CFZ0"/>
<evidence type="ECO:0000313" key="3">
    <source>
        <dbReference type="Proteomes" id="UP001194746"/>
    </source>
</evidence>
<comment type="caution">
    <text evidence="2">The sequence shown here is derived from an EMBL/GenBank/DDBJ whole genome shotgun (WGS) entry which is preliminary data.</text>
</comment>
<reference evidence="2" key="2">
    <citation type="submission" date="2020-02" db="EMBL/GenBank/DDBJ databases">
        <authorList>
            <person name="Gilchrist C.L.M."/>
            <person name="Chooi Y.-H."/>
        </authorList>
    </citation>
    <scope>NUCLEOTIDE SEQUENCE</scope>
    <source>
        <strain evidence="2">MST-FP2251</strain>
    </source>
</reference>
<evidence type="ECO:0000259" key="1">
    <source>
        <dbReference type="Pfam" id="PF22636"/>
    </source>
</evidence>
<protein>
    <recommendedName>
        <fullName evidence="1">Fluoroacetyl-CoA-specific thioesterase-like domain-containing protein</fullName>
    </recommendedName>
</protein>
<evidence type="ECO:0000313" key="2">
    <source>
        <dbReference type="EMBL" id="KAF9885592.1"/>
    </source>
</evidence>
<feature type="domain" description="Fluoroacetyl-CoA-specific thioesterase-like" evidence="1">
    <location>
        <begin position="36"/>
        <end position="127"/>
    </location>
</feature>
<reference evidence="2" key="1">
    <citation type="journal article" date="2019" name="Beilstein J. Org. Chem.">
        <title>Nanangenines: drimane sesquiterpenoids as the dominant metabolite cohort of a novel Australian fungus, Aspergillus nanangensis.</title>
        <authorList>
            <person name="Lacey H.J."/>
            <person name="Gilchrist C.L.M."/>
            <person name="Crombie A."/>
            <person name="Kalaitzis J.A."/>
            <person name="Vuong D."/>
            <person name="Rutledge P.J."/>
            <person name="Turner P."/>
            <person name="Pitt J.I."/>
            <person name="Lacey E."/>
            <person name="Chooi Y.H."/>
            <person name="Piggott A.M."/>
        </authorList>
    </citation>
    <scope>NUCLEOTIDE SEQUENCE</scope>
    <source>
        <strain evidence="2">MST-FP2251</strain>
    </source>
</reference>
<dbReference type="PIRSF" id="PIRSF014972">
    <property type="entry name" value="FlK"/>
    <property type="match status" value="1"/>
</dbReference>
<sequence length="140" mass="14739">MSTVPRAPALNTTRTYDLVVQPGDLASEIVPSGTTDKFPCVLATARLVAFMEVAAARLLQPYLESNQLSVGTRVDISHSAPTPVGAKVTATATFVGVKGKVYLFDVSAEDEAGEIGRGVHERAIVDVERLEKGAAKRSAA</sequence>
<dbReference type="PANTHER" id="PTHR36934:SF1">
    <property type="entry name" value="THIOESTERASE DOMAIN-CONTAINING PROTEIN"/>
    <property type="match status" value="1"/>
</dbReference>
<name>A0AAD4CFZ0_ASPNN</name>
<keyword evidence="3" id="KW-1185">Reference proteome</keyword>
<dbReference type="Pfam" id="PF22636">
    <property type="entry name" value="FlK"/>
    <property type="match status" value="1"/>
</dbReference>
<dbReference type="EMBL" id="VCAU01000093">
    <property type="protein sequence ID" value="KAF9885592.1"/>
    <property type="molecule type" value="Genomic_DNA"/>
</dbReference>
<dbReference type="InterPro" id="IPR054485">
    <property type="entry name" value="FlK-like_dom"/>
</dbReference>
<organism evidence="2 3">
    <name type="scientific">Aspergillus nanangensis</name>
    <dbReference type="NCBI Taxonomy" id="2582783"/>
    <lineage>
        <taxon>Eukaryota</taxon>
        <taxon>Fungi</taxon>
        <taxon>Dikarya</taxon>
        <taxon>Ascomycota</taxon>
        <taxon>Pezizomycotina</taxon>
        <taxon>Eurotiomycetes</taxon>
        <taxon>Eurotiomycetidae</taxon>
        <taxon>Eurotiales</taxon>
        <taxon>Aspergillaceae</taxon>
        <taxon>Aspergillus</taxon>
        <taxon>Aspergillus subgen. Circumdati</taxon>
    </lineage>
</organism>
<dbReference type="Gene3D" id="3.10.129.10">
    <property type="entry name" value="Hotdog Thioesterase"/>
    <property type="match status" value="1"/>
</dbReference>
<gene>
    <name evidence="2" type="ORF">FE257_012798</name>
</gene>
<accession>A0AAD4CFZ0</accession>